<geneLocation type="plasmid" evidence="2 3">
    <name>P2</name>
</geneLocation>
<evidence type="ECO:0000313" key="3">
    <source>
        <dbReference type="Proteomes" id="UP001158961"/>
    </source>
</evidence>
<gene>
    <name evidence="2" type="ORF">DAPPPG734_24225</name>
</gene>
<dbReference type="Proteomes" id="UP001158961">
    <property type="component" value="Plasmid P2"/>
</dbReference>
<proteinExistence type="predicted"/>
<accession>A0AAN2FHK6</accession>
<organism evidence="2 3">
    <name type="scientific">Enterobacter agglomerans</name>
    <name type="common">Erwinia herbicola</name>
    <name type="synonym">Pantoea agglomerans</name>
    <dbReference type="NCBI Taxonomy" id="549"/>
    <lineage>
        <taxon>Bacteria</taxon>
        <taxon>Pseudomonadati</taxon>
        <taxon>Pseudomonadota</taxon>
        <taxon>Gammaproteobacteria</taxon>
        <taxon>Enterobacterales</taxon>
        <taxon>Erwiniaceae</taxon>
        <taxon>Pantoea</taxon>
        <taxon>Pantoea agglomerans group</taxon>
    </lineage>
</organism>
<dbReference type="EMBL" id="OW970317">
    <property type="protein sequence ID" value="CAH6376768.1"/>
    <property type="molecule type" value="Genomic_DNA"/>
</dbReference>
<name>A0AAN2FHK6_ENTAG</name>
<keyword evidence="2" id="KW-0614">Plasmid</keyword>
<feature type="domain" description="Phage-Barnase-EndoU-ColicinE5/D-RelE like nuclease 2" evidence="1">
    <location>
        <begin position="70"/>
        <end position="163"/>
    </location>
</feature>
<dbReference type="AlphaFoldDB" id="A0AAN2FHK6"/>
<reference evidence="2" key="1">
    <citation type="submission" date="2022-05" db="EMBL/GenBank/DDBJ databases">
        <authorList>
            <person name="Pothier F. J."/>
        </authorList>
    </citation>
    <scope>NUCLEOTIDE SEQUENCE</scope>
    <source>
        <strain evidence="2">DAPP-PG734</strain>
        <plasmid evidence="2">P2</plasmid>
    </source>
</reference>
<protein>
    <submittedName>
        <fullName evidence="2">PBECR2 domain-containing protein</fullName>
    </submittedName>
</protein>
<dbReference type="Pfam" id="PF18810">
    <property type="entry name" value="PBECR2"/>
    <property type="match status" value="1"/>
</dbReference>
<dbReference type="RefSeq" id="WP_031594202.1">
    <property type="nucleotide sequence ID" value="NZ_JNVA01000095.1"/>
</dbReference>
<evidence type="ECO:0000313" key="2">
    <source>
        <dbReference type="EMBL" id="CAH6376768.1"/>
    </source>
</evidence>
<evidence type="ECO:0000259" key="1">
    <source>
        <dbReference type="Pfam" id="PF18810"/>
    </source>
</evidence>
<dbReference type="InterPro" id="IPR041110">
    <property type="entry name" value="PBECR2"/>
</dbReference>
<sequence>MARAIKGLVTFRDLGLPDLRELESEFRLDPTPEIEAGDSLGAAVTLLEMHMGFTEPEMLIVPKETIIGTLNILRDKLEHIVEKRLDARERYVLLALDTLANPYEVWETMYDDEQVRFLFIGAYRQKQQMLVVVAPWEGKVLWNFMHTDAKSLNKHRQGTLLYKRH</sequence>